<dbReference type="GO" id="GO:0043565">
    <property type="term" value="F:sequence-specific DNA binding"/>
    <property type="evidence" value="ECO:0007669"/>
    <property type="project" value="InterPro"/>
</dbReference>
<dbReference type="GO" id="GO:0008270">
    <property type="term" value="F:zinc ion binding"/>
    <property type="evidence" value="ECO:0007669"/>
    <property type="project" value="InterPro"/>
</dbReference>
<dbReference type="PANTHER" id="PTHR10815:SF14">
    <property type="entry name" value="BIFUNCTIONAL TRANSCRIPTIONAL ACTIVATOR_DNA REPAIR ENZYME ADA"/>
    <property type="match status" value="1"/>
</dbReference>
<dbReference type="EC" id="2.1.1.63" evidence="3"/>
<dbReference type="InterPro" id="IPR036631">
    <property type="entry name" value="MGMT_N_sf"/>
</dbReference>
<dbReference type="InParanoid" id="A0A2S8SS38"/>
<evidence type="ECO:0000256" key="8">
    <source>
        <dbReference type="ARBA" id="ARBA00023204"/>
    </source>
</evidence>
<dbReference type="GO" id="GO:0032259">
    <property type="term" value="P:methylation"/>
    <property type="evidence" value="ECO:0007669"/>
    <property type="project" value="UniProtKB-KW"/>
</dbReference>
<dbReference type="InterPro" id="IPR036388">
    <property type="entry name" value="WH-like_DNA-bd_sf"/>
</dbReference>
<dbReference type="Gene3D" id="1.10.10.60">
    <property type="entry name" value="Homeodomain-like"/>
    <property type="match status" value="1"/>
</dbReference>
<keyword evidence="5 11" id="KW-0808">Transferase</keyword>
<comment type="caution">
    <text evidence="11">The sequence shown here is derived from an EMBL/GenBank/DDBJ whole genome shotgun (WGS) entry which is preliminary data.</text>
</comment>
<dbReference type="PROSITE" id="PS01124">
    <property type="entry name" value="HTH_ARAC_FAMILY_2"/>
    <property type="match status" value="1"/>
</dbReference>
<dbReference type="SUPFAM" id="SSF57884">
    <property type="entry name" value="Ada DNA repair protein, N-terminal domain (N-Ada 10)"/>
    <property type="match status" value="1"/>
</dbReference>
<dbReference type="InterPro" id="IPR004026">
    <property type="entry name" value="Ada_DNA_repair_Zn-bd"/>
</dbReference>
<dbReference type="Gene3D" id="3.40.10.10">
    <property type="entry name" value="DNA Methylphosphotriester Repair Domain"/>
    <property type="match status" value="1"/>
</dbReference>
<evidence type="ECO:0000256" key="5">
    <source>
        <dbReference type="ARBA" id="ARBA00022679"/>
    </source>
</evidence>
<evidence type="ECO:0000256" key="4">
    <source>
        <dbReference type="ARBA" id="ARBA00022603"/>
    </source>
</evidence>
<protein>
    <recommendedName>
        <fullName evidence="3">methylated-DNA--[protein]-cysteine S-methyltransferase</fullName>
        <ecNumber evidence="3">2.1.1.63</ecNumber>
    </recommendedName>
</protein>
<dbReference type="InterPro" id="IPR014048">
    <property type="entry name" value="MethylDNA_cys_MeTrfase_DNA-bd"/>
</dbReference>
<evidence type="ECO:0000256" key="1">
    <source>
        <dbReference type="ARBA" id="ARBA00001286"/>
    </source>
</evidence>
<evidence type="ECO:0000256" key="2">
    <source>
        <dbReference type="ARBA" id="ARBA00008711"/>
    </source>
</evidence>
<keyword evidence="12" id="KW-1185">Reference proteome</keyword>
<proteinExistence type="inferred from homology"/>
<dbReference type="InterPro" id="IPR018060">
    <property type="entry name" value="HTH_AraC"/>
</dbReference>
<dbReference type="SUPFAM" id="SSF53155">
    <property type="entry name" value="Methylated DNA-protein cysteine methyltransferase domain"/>
    <property type="match status" value="1"/>
</dbReference>
<dbReference type="Gene3D" id="3.30.160.70">
    <property type="entry name" value="Methylated DNA-protein cysteine methyltransferase domain"/>
    <property type="match status" value="1"/>
</dbReference>
<dbReference type="FunFam" id="1.10.10.10:FF:000214">
    <property type="entry name" value="Methylated-DNA--protein-cysteine methyltransferase"/>
    <property type="match status" value="1"/>
</dbReference>
<evidence type="ECO:0000256" key="7">
    <source>
        <dbReference type="ARBA" id="ARBA00023159"/>
    </source>
</evidence>
<organism evidence="11 12">
    <name type="scientific">Abditibacterium utsteinense</name>
    <dbReference type="NCBI Taxonomy" id="1960156"/>
    <lineage>
        <taxon>Bacteria</taxon>
        <taxon>Pseudomonadati</taxon>
        <taxon>Abditibacteriota</taxon>
        <taxon>Abditibacteriia</taxon>
        <taxon>Abditibacteriales</taxon>
        <taxon>Abditibacteriaceae</taxon>
        <taxon>Abditibacterium</taxon>
    </lineage>
</organism>
<evidence type="ECO:0000313" key="11">
    <source>
        <dbReference type="EMBL" id="PQV63623.1"/>
    </source>
</evidence>
<comment type="similarity">
    <text evidence="2">Belongs to the MGMT family.</text>
</comment>
<sequence length="343" mass="37728">MKGQSFVEKFFTLNTEIGKTRRAARFKLGSMNRETSLQAIFERDTRFDGHFVYGVSTTRIFCRASCPSRRPKPENIALFASVEAAQEAGFRACLRCQPQNLGRELTKNGESRAFENAAGIANKEWQELERMERFKTEIRSGKSVIEAQNEAGFGSSRALYQRAPSVLGMTPASYGKGGAGAAINFAISSCELGEILVARTTIGVCSVALGDDEFSLETALRAEFFAAQIARDDAKLGAEIEAVLRLLRGQEPSALLPLDVRATAFQARVWRELTKIARGETVSYGELAQRLEMPKSVRAVAAACGKNPVALVHPCHRVVGKSGELTGYRWGIERKRALLNREK</sequence>
<dbReference type="SUPFAM" id="SSF46767">
    <property type="entry name" value="Methylated DNA-protein cysteine methyltransferase, C-terminal domain"/>
    <property type="match status" value="1"/>
</dbReference>
<dbReference type="InterPro" id="IPR035451">
    <property type="entry name" value="Ada-like_dom_sf"/>
</dbReference>
<evidence type="ECO:0000259" key="10">
    <source>
        <dbReference type="PROSITE" id="PS01124"/>
    </source>
</evidence>
<dbReference type="PANTHER" id="PTHR10815">
    <property type="entry name" value="METHYLATED-DNA--PROTEIN-CYSTEINE METHYLTRANSFERASE"/>
    <property type="match status" value="1"/>
</dbReference>
<dbReference type="NCBIfam" id="TIGR00589">
    <property type="entry name" value="ogt"/>
    <property type="match status" value="1"/>
</dbReference>
<keyword evidence="4 11" id="KW-0489">Methyltransferase</keyword>
<comment type="catalytic activity">
    <reaction evidence="9">
        <text>a 6-O-methyl-2'-deoxyguanosine in DNA + L-cysteinyl-[protein] = S-methyl-L-cysteinyl-[protein] + a 2'-deoxyguanosine in DNA</text>
        <dbReference type="Rhea" id="RHEA:24000"/>
        <dbReference type="Rhea" id="RHEA-COMP:10131"/>
        <dbReference type="Rhea" id="RHEA-COMP:10132"/>
        <dbReference type="Rhea" id="RHEA-COMP:11367"/>
        <dbReference type="Rhea" id="RHEA-COMP:11368"/>
        <dbReference type="ChEBI" id="CHEBI:29950"/>
        <dbReference type="ChEBI" id="CHEBI:82612"/>
        <dbReference type="ChEBI" id="CHEBI:85445"/>
        <dbReference type="ChEBI" id="CHEBI:85448"/>
        <dbReference type="EC" id="2.1.1.63"/>
    </reaction>
</comment>
<evidence type="ECO:0000256" key="3">
    <source>
        <dbReference type="ARBA" id="ARBA00011918"/>
    </source>
</evidence>
<dbReference type="GO" id="GO:0006281">
    <property type="term" value="P:DNA repair"/>
    <property type="evidence" value="ECO:0007669"/>
    <property type="project" value="UniProtKB-KW"/>
</dbReference>
<dbReference type="InterPro" id="IPR036217">
    <property type="entry name" value="MethylDNA_cys_MeTrfase_DNAb"/>
</dbReference>
<dbReference type="GO" id="GO:0003700">
    <property type="term" value="F:DNA-binding transcription factor activity"/>
    <property type="evidence" value="ECO:0007669"/>
    <property type="project" value="InterPro"/>
</dbReference>
<keyword evidence="8" id="KW-0234">DNA repair</keyword>
<keyword evidence="7" id="KW-0010">Activator</keyword>
<evidence type="ECO:0000256" key="9">
    <source>
        <dbReference type="ARBA" id="ARBA00049348"/>
    </source>
</evidence>
<dbReference type="EMBL" id="NIGF01000010">
    <property type="protein sequence ID" value="PQV63623.1"/>
    <property type="molecule type" value="Genomic_DNA"/>
</dbReference>
<dbReference type="AlphaFoldDB" id="A0A2S8SS38"/>
<evidence type="ECO:0000313" key="12">
    <source>
        <dbReference type="Proteomes" id="UP000237684"/>
    </source>
</evidence>
<gene>
    <name evidence="11" type="ORF">B1R32_11089</name>
</gene>
<dbReference type="Proteomes" id="UP000237684">
    <property type="component" value="Unassembled WGS sequence"/>
</dbReference>
<evidence type="ECO:0000256" key="6">
    <source>
        <dbReference type="ARBA" id="ARBA00022763"/>
    </source>
</evidence>
<comment type="catalytic activity">
    <reaction evidence="1">
        <text>a 4-O-methyl-thymidine in DNA + L-cysteinyl-[protein] = a thymidine in DNA + S-methyl-L-cysteinyl-[protein]</text>
        <dbReference type="Rhea" id="RHEA:53428"/>
        <dbReference type="Rhea" id="RHEA-COMP:10131"/>
        <dbReference type="Rhea" id="RHEA-COMP:10132"/>
        <dbReference type="Rhea" id="RHEA-COMP:13555"/>
        <dbReference type="Rhea" id="RHEA-COMP:13556"/>
        <dbReference type="ChEBI" id="CHEBI:29950"/>
        <dbReference type="ChEBI" id="CHEBI:82612"/>
        <dbReference type="ChEBI" id="CHEBI:137386"/>
        <dbReference type="ChEBI" id="CHEBI:137387"/>
        <dbReference type="EC" id="2.1.1.63"/>
    </reaction>
</comment>
<dbReference type="Pfam" id="PF01035">
    <property type="entry name" value="DNA_binding_1"/>
    <property type="match status" value="1"/>
</dbReference>
<accession>A0A2S8SS38</accession>
<dbReference type="Pfam" id="PF02805">
    <property type="entry name" value="Ada_Zn_binding"/>
    <property type="match status" value="1"/>
</dbReference>
<dbReference type="GO" id="GO:0003908">
    <property type="term" value="F:methylated-DNA-[protein]-cysteine S-methyltransferase activity"/>
    <property type="evidence" value="ECO:0007669"/>
    <property type="project" value="UniProtKB-EC"/>
</dbReference>
<name>A0A2S8SS38_9BACT</name>
<dbReference type="Gene3D" id="1.10.10.10">
    <property type="entry name" value="Winged helix-like DNA-binding domain superfamily/Winged helix DNA-binding domain"/>
    <property type="match status" value="1"/>
</dbReference>
<keyword evidence="6" id="KW-0227">DNA damage</keyword>
<dbReference type="RefSeq" id="WP_202973505.1">
    <property type="nucleotide sequence ID" value="NZ_NIGF01000010.1"/>
</dbReference>
<feature type="domain" description="HTH araC/xylS-type" evidence="10">
    <location>
        <begin position="112"/>
        <end position="177"/>
    </location>
</feature>
<reference evidence="11 12" key="1">
    <citation type="journal article" date="2018" name="Syst. Appl. Microbiol.">
        <title>Abditibacterium utsteinense sp. nov., the first cultivated member of candidate phylum FBP, isolated from ice-free Antarctic soil samples.</title>
        <authorList>
            <person name="Tahon G."/>
            <person name="Tytgat B."/>
            <person name="Lebbe L."/>
            <person name="Carlier A."/>
            <person name="Willems A."/>
        </authorList>
    </citation>
    <scope>NUCLEOTIDE SEQUENCE [LARGE SCALE GENOMIC DNA]</scope>
    <source>
        <strain evidence="11 12">LMG 29911</strain>
    </source>
</reference>
<dbReference type="CDD" id="cd06445">
    <property type="entry name" value="ATase"/>
    <property type="match status" value="1"/>
</dbReference>